<comment type="caution">
    <text evidence="1">The sequence shown here is derived from an EMBL/GenBank/DDBJ whole genome shotgun (WGS) entry which is preliminary data.</text>
</comment>
<organism evidence="1 2">
    <name type="scientific">Saguinus oedipus</name>
    <name type="common">Cotton-top tamarin</name>
    <name type="synonym">Oedipomidas oedipus</name>
    <dbReference type="NCBI Taxonomy" id="9490"/>
    <lineage>
        <taxon>Eukaryota</taxon>
        <taxon>Metazoa</taxon>
        <taxon>Chordata</taxon>
        <taxon>Craniata</taxon>
        <taxon>Vertebrata</taxon>
        <taxon>Euteleostomi</taxon>
        <taxon>Mammalia</taxon>
        <taxon>Eutheria</taxon>
        <taxon>Euarchontoglires</taxon>
        <taxon>Primates</taxon>
        <taxon>Haplorrhini</taxon>
        <taxon>Platyrrhini</taxon>
        <taxon>Cebidae</taxon>
        <taxon>Callitrichinae</taxon>
        <taxon>Saguinus</taxon>
    </lineage>
</organism>
<accession>A0ABQ9TP07</accession>
<gene>
    <name evidence="1" type="ORF">P7K49_035927</name>
</gene>
<sequence>QAIRLVLSLGVLAELWLEFPEFKVVGLTVLARVLLEICIVEAESLHQPKPGAVGIVE</sequence>
<evidence type="ECO:0000313" key="2">
    <source>
        <dbReference type="Proteomes" id="UP001266305"/>
    </source>
</evidence>
<dbReference type="EMBL" id="JASSZA010000020">
    <property type="protein sequence ID" value="KAK2086502.1"/>
    <property type="molecule type" value="Genomic_DNA"/>
</dbReference>
<reference evidence="1 2" key="1">
    <citation type="submission" date="2023-05" db="EMBL/GenBank/DDBJ databases">
        <title>B98-5 Cell Line De Novo Hybrid Assembly: An Optical Mapping Approach.</title>
        <authorList>
            <person name="Kananen K."/>
            <person name="Auerbach J.A."/>
            <person name="Kautto E."/>
            <person name="Blachly J.S."/>
        </authorList>
    </citation>
    <scope>NUCLEOTIDE SEQUENCE [LARGE SCALE GENOMIC DNA]</scope>
    <source>
        <strain evidence="1">B95-8</strain>
        <tissue evidence="1">Cell line</tissue>
    </source>
</reference>
<keyword evidence="2" id="KW-1185">Reference proteome</keyword>
<feature type="non-terminal residue" evidence="1">
    <location>
        <position position="1"/>
    </location>
</feature>
<evidence type="ECO:0000313" key="1">
    <source>
        <dbReference type="EMBL" id="KAK2086502.1"/>
    </source>
</evidence>
<proteinExistence type="predicted"/>
<dbReference type="Proteomes" id="UP001266305">
    <property type="component" value="Unassembled WGS sequence"/>
</dbReference>
<name>A0ABQ9TP07_SAGOE</name>
<protein>
    <submittedName>
        <fullName evidence="1">Uncharacterized protein</fullName>
    </submittedName>
</protein>